<dbReference type="EMBL" id="AHYS01000004">
    <property type="protein sequence ID" value="ESK61970.1"/>
    <property type="molecule type" value="Genomic_DNA"/>
</dbReference>
<dbReference type="AlphaFoldDB" id="S1RN58"/>
<evidence type="ECO:0000313" key="3">
    <source>
        <dbReference type="Proteomes" id="UP000017415"/>
    </source>
</evidence>
<name>S1RN58_9ENTE</name>
<keyword evidence="3" id="KW-1185">Reference proteome</keyword>
<dbReference type="Proteomes" id="UP000017415">
    <property type="component" value="Unassembled WGS sequence"/>
</dbReference>
<accession>S1RN58</accession>
<dbReference type="InterPro" id="IPR023631">
    <property type="entry name" value="Amidase_dom"/>
</dbReference>
<dbReference type="PATRIC" id="fig|1121864.4.peg.1090"/>
<evidence type="ECO:0000313" key="2">
    <source>
        <dbReference type="EMBL" id="ESK61970.1"/>
    </source>
</evidence>
<dbReference type="OrthoDB" id="9811471at2"/>
<dbReference type="GeneID" id="60872108"/>
<dbReference type="InterPro" id="IPR036928">
    <property type="entry name" value="AS_sf"/>
</dbReference>
<feature type="domain" description="Amidase" evidence="1">
    <location>
        <begin position="90"/>
        <end position="148"/>
    </location>
</feature>
<dbReference type="Gene3D" id="3.90.1300.10">
    <property type="entry name" value="Amidase signature (AS) domain"/>
    <property type="match status" value="1"/>
</dbReference>
<gene>
    <name evidence="2" type="ORF">OMO_00958</name>
</gene>
<comment type="caution">
    <text evidence="2">The sequence shown here is derived from an EMBL/GenBank/DDBJ whole genome shotgun (WGS) entry which is preliminary data.</text>
</comment>
<dbReference type="eggNOG" id="COG0154">
    <property type="taxonomic scope" value="Bacteria"/>
</dbReference>
<reference evidence="2 3" key="1">
    <citation type="submission" date="2013-10" db="EMBL/GenBank/DDBJ databases">
        <title>The Genome Sequence of Enterococcus cecorum DSM 20682 (= ATCC 43198) (Illumina assembly).</title>
        <authorList>
            <consortium name="The Broad Institute Genomics Platform"/>
            <consortium name="The Broad Institute Genome Sequencing Center for Infectious Disease"/>
            <person name="Earl A."/>
            <person name="Russ C."/>
            <person name="Gilmore M."/>
            <person name="Surin D."/>
            <person name="Walker B."/>
            <person name="Young S."/>
            <person name="Zeng Q."/>
            <person name="Gargeya S."/>
            <person name="Fitzgerald M."/>
            <person name="Haas B."/>
            <person name="Abouelleil A."/>
            <person name="Allen A.W."/>
            <person name="Alvarado L."/>
            <person name="Arachchi H.M."/>
            <person name="Berlin A.M."/>
            <person name="Chapman S.B."/>
            <person name="Gainer-Dewar J."/>
            <person name="Goldberg J."/>
            <person name="Griggs A."/>
            <person name="Gujja S."/>
            <person name="Hansen M."/>
            <person name="Howarth C."/>
            <person name="Imamovic A."/>
            <person name="Ireland A."/>
            <person name="Larimer J."/>
            <person name="McCowan C."/>
            <person name="Murphy C."/>
            <person name="Pearson M."/>
            <person name="Poon T.W."/>
            <person name="Priest M."/>
            <person name="Roberts A."/>
            <person name="Saif S."/>
            <person name="Shea T."/>
            <person name="Sisk P."/>
            <person name="Sykes S."/>
            <person name="Wortman J."/>
            <person name="Nusbaum C."/>
            <person name="Birren B."/>
        </authorList>
    </citation>
    <scope>NUCLEOTIDE SEQUENCE [LARGE SCALE GENOMIC DNA]</scope>
    <source>
        <strain evidence="2 3">ATCC 43198</strain>
    </source>
</reference>
<evidence type="ECO:0000259" key="1">
    <source>
        <dbReference type="Pfam" id="PF01425"/>
    </source>
</evidence>
<dbReference type="RefSeq" id="WP_016251275.1">
    <property type="nucleotide sequence ID" value="NZ_ASWI01000003.1"/>
</dbReference>
<dbReference type="SUPFAM" id="SSF75304">
    <property type="entry name" value="Amidase signature (AS) enzymes"/>
    <property type="match status" value="1"/>
</dbReference>
<sequence length="151" mass="17528">MSEVMEKITVDYEAPQERIQYESERLVSQIKEQLVGQDVAYLHRLAPEIIEKSIPELQQAIQAGKFSYEDLTAFYLFRMLETDILVGGMNAISEIHPQAIEQARKCDEQKATIDYNKYPLFGIPITFKENILKRKMLPCCKLAMLLNKRRS</sequence>
<dbReference type="HOGENOM" id="CLU_1728528_0_0_9"/>
<dbReference type="PANTHER" id="PTHR42678">
    <property type="entry name" value="AMIDASE"/>
    <property type="match status" value="1"/>
</dbReference>
<proteinExistence type="predicted"/>
<protein>
    <recommendedName>
        <fullName evidence="1">Amidase domain-containing protein</fullName>
    </recommendedName>
</protein>
<dbReference type="Pfam" id="PF01425">
    <property type="entry name" value="Amidase"/>
    <property type="match status" value="1"/>
</dbReference>
<organism evidence="2 3">
    <name type="scientific">Enterococcus cecorum DSM 20682 = ATCC 43198</name>
    <dbReference type="NCBI Taxonomy" id="1121864"/>
    <lineage>
        <taxon>Bacteria</taxon>
        <taxon>Bacillati</taxon>
        <taxon>Bacillota</taxon>
        <taxon>Bacilli</taxon>
        <taxon>Lactobacillales</taxon>
        <taxon>Enterococcaceae</taxon>
        <taxon>Enterococcus</taxon>
    </lineage>
</organism>
<dbReference type="STRING" id="44008.GCA_001318175_02060"/>
<dbReference type="PANTHER" id="PTHR42678:SF34">
    <property type="entry name" value="OS04G0183300 PROTEIN"/>
    <property type="match status" value="1"/>
</dbReference>